<feature type="domain" description="AMP-dependent synthetase/ligase" evidence="3">
    <location>
        <begin position="74"/>
        <end position="281"/>
    </location>
</feature>
<proteinExistence type="predicted"/>
<dbReference type="PANTHER" id="PTHR45527:SF16">
    <property type="entry name" value="NONRIBOSOMAL PEPTIDE SYNTHASE ATNA-RELATED"/>
    <property type="match status" value="1"/>
</dbReference>
<dbReference type="GO" id="GO:0044550">
    <property type="term" value="P:secondary metabolite biosynthetic process"/>
    <property type="evidence" value="ECO:0007669"/>
    <property type="project" value="TreeGrafter"/>
</dbReference>
<keyword evidence="1" id="KW-0436">Ligase</keyword>
<reference evidence="5" key="1">
    <citation type="journal article" date="2014" name="BMC Genomics">
        <title>The genome sequence of the biocontrol fungus Metarhizium anisopliae and comparative genomics of Metarhizium species.</title>
        <authorList>
            <person name="Pattemore J.A."/>
            <person name="Hane J.K."/>
            <person name="Williams A.H."/>
            <person name="Wilson B.A."/>
            <person name="Stodart B.J."/>
            <person name="Ash G.J."/>
        </authorList>
    </citation>
    <scope>NUCLEOTIDE SEQUENCE [LARGE SCALE GENOMIC DNA]</scope>
    <source>
        <strain evidence="5">BRIP 53293</strain>
    </source>
</reference>
<evidence type="ECO:0000313" key="4">
    <source>
        <dbReference type="EMBL" id="KJK79828.1"/>
    </source>
</evidence>
<dbReference type="EMBL" id="KE384729">
    <property type="protein sequence ID" value="KJK79828.1"/>
    <property type="molecule type" value="Genomic_DNA"/>
</dbReference>
<dbReference type="GO" id="GO:0031177">
    <property type="term" value="F:phosphopantetheine binding"/>
    <property type="evidence" value="ECO:0007669"/>
    <property type="project" value="TreeGrafter"/>
</dbReference>
<dbReference type="Proteomes" id="UP000054544">
    <property type="component" value="Unassembled WGS sequence"/>
</dbReference>
<dbReference type="STRING" id="1291518.A0A0D9P161"/>
<gene>
    <name evidence="4" type="ORF">H634G_04067</name>
</gene>
<dbReference type="OrthoDB" id="416786at2759"/>
<evidence type="ECO:0000256" key="1">
    <source>
        <dbReference type="ARBA" id="ARBA00022598"/>
    </source>
</evidence>
<dbReference type="SUPFAM" id="SSF56801">
    <property type="entry name" value="Acetyl-CoA synthetase-like"/>
    <property type="match status" value="1"/>
</dbReference>
<keyword evidence="5" id="KW-1185">Reference proteome</keyword>
<dbReference type="Pfam" id="PF00501">
    <property type="entry name" value="AMP-binding"/>
    <property type="match status" value="1"/>
</dbReference>
<dbReference type="PANTHER" id="PTHR45527">
    <property type="entry name" value="NONRIBOSOMAL PEPTIDE SYNTHETASE"/>
    <property type="match status" value="1"/>
</dbReference>
<evidence type="ECO:0000256" key="2">
    <source>
        <dbReference type="ARBA" id="ARBA00022679"/>
    </source>
</evidence>
<dbReference type="InterPro" id="IPR000873">
    <property type="entry name" value="AMP-dep_synth/lig_dom"/>
</dbReference>
<protein>
    <recommendedName>
        <fullName evidence="3">AMP-dependent synthetase/ligase domain-containing protein</fullName>
    </recommendedName>
</protein>
<evidence type="ECO:0000313" key="5">
    <source>
        <dbReference type="Proteomes" id="UP000054544"/>
    </source>
</evidence>
<keyword evidence="2" id="KW-0808">Transferase</keyword>
<accession>A0A0D9P161</accession>
<organism evidence="4 5">
    <name type="scientific">Metarhizium anisopliae BRIP 53293</name>
    <dbReference type="NCBI Taxonomy" id="1291518"/>
    <lineage>
        <taxon>Eukaryota</taxon>
        <taxon>Fungi</taxon>
        <taxon>Dikarya</taxon>
        <taxon>Ascomycota</taxon>
        <taxon>Pezizomycotina</taxon>
        <taxon>Sordariomycetes</taxon>
        <taxon>Hypocreomycetidae</taxon>
        <taxon>Hypocreales</taxon>
        <taxon>Clavicipitaceae</taxon>
        <taxon>Metarhizium</taxon>
    </lineage>
</organism>
<dbReference type="AlphaFoldDB" id="A0A0D9P161"/>
<dbReference type="GO" id="GO:0043041">
    <property type="term" value="P:amino acid activation for nonribosomal peptide biosynthetic process"/>
    <property type="evidence" value="ECO:0007669"/>
    <property type="project" value="TreeGrafter"/>
</dbReference>
<dbReference type="GO" id="GO:0005737">
    <property type="term" value="C:cytoplasm"/>
    <property type="evidence" value="ECO:0007669"/>
    <property type="project" value="TreeGrafter"/>
</dbReference>
<dbReference type="GO" id="GO:0016874">
    <property type="term" value="F:ligase activity"/>
    <property type="evidence" value="ECO:0007669"/>
    <property type="project" value="UniProtKB-KW"/>
</dbReference>
<dbReference type="Gene3D" id="3.40.50.980">
    <property type="match status" value="2"/>
</dbReference>
<evidence type="ECO:0000259" key="3">
    <source>
        <dbReference type="Pfam" id="PF00501"/>
    </source>
</evidence>
<dbReference type="InterPro" id="IPR020845">
    <property type="entry name" value="AMP-binding_CS"/>
</dbReference>
<sequence length="282" mass="31189">MDARFDAVVISKKQMVGICRQFRHVVEQLDNIDQLDTLDDLRLASRDDIEQVISWNAPQPWECVGKTVHDIISDQVHLTPNAVAITGWDGQMSYLELDEHSTWVAKILVSKSIGHETVVPLGFEKSKWAVVAALAVLKTGGVVTQLGVSHPLCRKKEILEDTRARLVLVPSTEIGDEFTGIVPTMVIDGQCTPQLPKFNTPLPEIGLSNAAYILFTSGSTGRPKGIVVEHRNLASSSFSHGRQFKINRSTRVFRFTAYTFDISCADIFTTLQRGATICIPSE</sequence>
<name>A0A0D9P161_METAN</name>
<dbReference type="PROSITE" id="PS00455">
    <property type="entry name" value="AMP_BINDING"/>
    <property type="match status" value="1"/>
</dbReference>